<accession>K9ARD0</accession>
<evidence type="ECO:0000313" key="3">
    <source>
        <dbReference type="Proteomes" id="UP000009885"/>
    </source>
</evidence>
<dbReference type="Proteomes" id="UP000009885">
    <property type="component" value="Unassembled WGS sequence"/>
</dbReference>
<feature type="non-terminal residue" evidence="2">
    <location>
        <position position="86"/>
    </location>
</feature>
<organism evidence="2 3">
    <name type="scientific">Staphylococcus massiliensis S46</name>
    <dbReference type="NCBI Taxonomy" id="1229783"/>
    <lineage>
        <taxon>Bacteria</taxon>
        <taxon>Bacillati</taxon>
        <taxon>Bacillota</taxon>
        <taxon>Bacilli</taxon>
        <taxon>Bacillales</taxon>
        <taxon>Staphylococcaceae</taxon>
        <taxon>Staphylococcus</taxon>
    </lineage>
</organism>
<name>K9ARD0_9STAP</name>
<protein>
    <submittedName>
        <fullName evidence="2">Capsular polysaccharide synthesis enzyme</fullName>
    </submittedName>
</protein>
<feature type="transmembrane region" description="Helical" evidence="1">
    <location>
        <begin position="39"/>
        <end position="58"/>
    </location>
</feature>
<evidence type="ECO:0000256" key="1">
    <source>
        <dbReference type="SAM" id="Phobius"/>
    </source>
</evidence>
<proteinExistence type="predicted"/>
<evidence type="ECO:0000313" key="2">
    <source>
        <dbReference type="EMBL" id="EKU49988.1"/>
    </source>
</evidence>
<sequence length="86" mass="9678">MKNKFLKDSFLLVISSAIAQIVLIFSVPIISRIYSPEQFGIFTLFNYLALIFIPVINARFDLLIINSKTTKKANAIAQISIMISLI</sequence>
<keyword evidence="1" id="KW-0472">Membrane</keyword>
<reference evidence="2 3" key="1">
    <citation type="journal article" date="2013" name="Genome Announc.">
        <title>Genome Sequence of Staphylococcus massiliensis Strain S46, Isolated from the Surface of Healthy Human Skin.</title>
        <authorList>
            <person name="Srivastav R."/>
            <person name="Singh A."/>
            <person name="Jangir P.K."/>
            <person name="Kumari C."/>
            <person name="Muduli S."/>
            <person name="Sharma R."/>
        </authorList>
    </citation>
    <scope>NUCLEOTIDE SEQUENCE [LARGE SCALE GENOMIC DNA]</scope>
    <source>
        <strain evidence="2 3">S46</strain>
    </source>
</reference>
<keyword evidence="3" id="KW-1185">Reference proteome</keyword>
<dbReference type="EMBL" id="AMSQ01000003">
    <property type="protein sequence ID" value="EKU49988.1"/>
    <property type="molecule type" value="Genomic_DNA"/>
</dbReference>
<dbReference type="STRING" id="1229783.C273_01928"/>
<dbReference type="AlphaFoldDB" id="K9ARD0"/>
<keyword evidence="1" id="KW-1133">Transmembrane helix</keyword>
<gene>
    <name evidence="2" type="ORF">C273_01928</name>
</gene>
<feature type="transmembrane region" description="Helical" evidence="1">
    <location>
        <begin position="12"/>
        <end position="33"/>
    </location>
</feature>
<comment type="caution">
    <text evidence="2">The sequence shown here is derived from an EMBL/GenBank/DDBJ whole genome shotgun (WGS) entry which is preliminary data.</text>
</comment>
<keyword evidence="1" id="KW-0812">Transmembrane</keyword>